<feature type="domain" description="Bacterial bifunctional deaminase-reductase C-terminal" evidence="1">
    <location>
        <begin position="3"/>
        <end position="181"/>
    </location>
</feature>
<dbReference type="AlphaFoldDB" id="A0AAU7U6H7"/>
<dbReference type="InterPro" id="IPR050765">
    <property type="entry name" value="Riboflavin_Biosynth_HTPR"/>
</dbReference>
<dbReference type="PANTHER" id="PTHR38011">
    <property type="entry name" value="DIHYDROFOLATE REDUCTASE FAMILY PROTEIN (AFU_ORTHOLOGUE AFUA_8G06820)"/>
    <property type="match status" value="1"/>
</dbReference>
<reference evidence="2" key="1">
    <citation type="submission" date="2024-06" db="EMBL/GenBank/DDBJ databases">
        <title>Draft Genome Sequence of Deinococcus sonorensis Type Strain KR-87, a Biofilm Producing Representative of the Genus Deinococcus.</title>
        <authorList>
            <person name="Boren L.S."/>
            <person name="Grosso R.A."/>
            <person name="Hugenberg-Cox A.N."/>
            <person name="Hill J.T.E."/>
            <person name="Albert C.M."/>
            <person name="Tuohy J.M."/>
        </authorList>
    </citation>
    <scope>NUCLEOTIDE SEQUENCE</scope>
    <source>
        <strain evidence="2">KR-87</strain>
        <plasmid evidence="2">pDson03</plasmid>
    </source>
</reference>
<dbReference type="InterPro" id="IPR024072">
    <property type="entry name" value="DHFR-like_dom_sf"/>
</dbReference>
<dbReference type="GO" id="GO:0008703">
    <property type="term" value="F:5-amino-6-(5-phosphoribosylamino)uracil reductase activity"/>
    <property type="evidence" value="ECO:0007669"/>
    <property type="project" value="InterPro"/>
</dbReference>
<dbReference type="RefSeq" id="WP_350242047.1">
    <property type="nucleotide sequence ID" value="NZ_CP158298.1"/>
</dbReference>
<dbReference type="SUPFAM" id="SSF53597">
    <property type="entry name" value="Dihydrofolate reductase-like"/>
    <property type="match status" value="1"/>
</dbReference>
<protein>
    <submittedName>
        <fullName evidence="2">Dihydrofolate reductase family protein</fullName>
    </submittedName>
</protein>
<evidence type="ECO:0000259" key="1">
    <source>
        <dbReference type="Pfam" id="PF01872"/>
    </source>
</evidence>
<dbReference type="GO" id="GO:0009231">
    <property type="term" value="P:riboflavin biosynthetic process"/>
    <property type="evidence" value="ECO:0007669"/>
    <property type="project" value="InterPro"/>
</dbReference>
<accession>A0AAU7U6H7</accession>
<dbReference type="InterPro" id="IPR002734">
    <property type="entry name" value="RibDG_C"/>
</dbReference>
<dbReference type="EMBL" id="CP158298">
    <property type="protein sequence ID" value="XBV84059.1"/>
    <property type="molecule type" value="Genomic_DNA"/>
</dbReference>
<sequence length="197" mass="21010">MRKLVAGQFMSLDGVVEGPGPADDFEAAGWSTPYFVPEIGQYIGASGAAADGLLLGRVTHQAFRAAFAHAPAGDPAAAMMNAIPKYVISTTLTDPDWVNSTVLGGDMVEAVTRLKAGGNRTLNVSGSITLVQSLLRHGLLDQLDLLVHPVVVGRGRRLFEADVPARLDLRETRTFSSGVVLMSYRVRTDEHLKATIP</sequence>
<gene>
    <name evidence="2" type="ORF">ABOD76_05060</name>
</gene>
<dbReference type="Pfam" id="PF01872">
    <property type="entry name" value="RibD_C"/>
    <property type="match status" value="1"/>
</dbReference>
<dbReference type="KEGG" id="dsc:ABOD76_05060"/>
<dbReference type="Gene3D" id="3.40.430.10">
    <property type="entry name" value="Dihydrofolate Reductase, subunit A"/>
    <property type="match status" value="1"/>
</dbReference>
<proteinExistence type="predicted"/>
<dbReference type="PANTHER" id="PTHR38011:SF11">
    <property type="entry name" value="2,5-DIAMINO-6-RIBOSYLAMINO-4(3H)-PYRIMIDINONE 5'-PHOSPHATE REDUCTASE"/>
    <property type="match status" value="1"/>
</dbReference>
<name>A0AAU7U6H7_9DEIO</name>
<geneLocation type="plasmid" evidence="2">
    <name>pDson03</name>
</geneLocation>
<evidence type="ECO:0000313" key="2">
    <source>
        <dbReference type="EMBL" id="XBV84059.1"/>
    </source>
</evidence>
<keyword evidence="2" id="KW-0614">Plasmid</keyword>
<organism evidence="2">
    <name type="scientific">Deinococcus sonorensis KR-87</name>
    <dbReference type="NCBI Taxonomy" id="694439"/>
    <lineage>
        <taxon>Bacteria</taxon>
        <taxon>Thermotogati</taxon>
        <taxon>Deinococcota</taxon>
        <taxon>Deinococci</taxon>
        <taxon>Deinococcales</taxon>
        <taxon>Deinococcaceae</taxon>
        <taxon>Deinococcus</taxon>
    </lineage>
</organism>